<dbReference type="InterPro" id="IPR036909">
    <property type="entry name" value="Cyt_c-like_dom_sf"/>
</dbReference>
<name>A0A382L7Q7_9ZZZZ</name>
<dbReference type="GO" id="GO:0009055">
    <property type="term" value="F:electron transfer activity"/>
    <property type="evidence" value="ECO:0007669"/>
    <property type="project" value="InterPro"/>
</dbReference>
<protein>
    <submittedName>
        <fullName evidence="1">Uncharacterized protein</fullName>
    </submittedName>
</protein>
<evidence type="ECO:0000313" key="1">
    <source>
        <dbReference type="EMBL" id="SVC32968.1"/>
    </source>
</evidence>
<sequence length="159" mass="18209">MRSCVNILLLIFFVNALPAWAEPEEINKKGCRDCHRFSLKEKQLNKGPDLFYSGDKFHKNWLRKFLQSPALIHEMNFSSGLDFLEGKSEKKQLHIALTKGEAERIVSFLVKLRLPTLEAGKVTEESLSKGERARVKILFERNLGCISCHRALNLVGKVR</sequence>
<gene>
    <name evidence="1" type="ORF">METZ01_LOCUS285822</name>
</gene>
<dbReference type="EMBL" id="UINC01085430">
    <property type="protein sequence ID" value="SVC32968.1"/>
    <property type="molecule type" value="Genomic_DNA"/>
</dbReference>
<accession>A0A382L7Q7</accession>
<dbReference type="Gene3D" id="1.10.760.10">
    <property type="entry name" value="Cytochrome c-like domain"/>
    <property type="match status" value="1"/>
</dbReference>
<proteinExistence type="predicted"/>
<feature type="non-terminal residue" evidence="1">
    <location>
        <position position="159"/>
    </location>
</feature>
<reference evidence="1" key="1">
    <citation type="submission" date="2018-05" db="EMBL/GenBank/DDBJ databases">
        <authorList>
            <person name="Lanie J.A."/>
            <person name="Ng W.-L."/>
            <person name="Kazmierczak K.M."/>
            <person name="Andrzejewski T.M."/>
            <person name="Davidsen T.M."/>
            <person name="Wayne K.J."/>
            <person name="Tettelin H."/>
            <person name="Glass J.I."/>
            <person name="Rusch D."/>
            <person name="Podicherti R."/>
            <person name="Tsui H.-C.T."/>
            <person name="Winkler M.E."/>
        </authorList>
    </citation>
    <scope>NUCLEOTIDE SEQUENCE</scope>
</reference>
<dbReference type="GO" id="GO:0020037">
    <property type="term" value="F:heme binding"/>
    <property type="evidence" value="ECO:0007669"/>
    <property type="project" value="InterPro"/>
</dbReference>
<dbReference type="AlphaFoldDB" id="A0A382L7Q7"/>
<organism evidence="1">
    <name type="scientific">marine metagenome</name>
    <dbReference type="NCBI Taxonomy" id="408172"/>
    <lineage>
        <taxon>unclassified sequences</taxon>
        <taxon>metagenomes</taxon>
        <taxon>ecological metagenomes</taxon>
    </lineage>
</organism>